<evidence type="ECO:0000256" key="3">
    <source>
        <dbReference type="ARBA" id="ARBA00022448"/>
    </source>
</evidence>
<dbReference type="PANTHER" id="PTHR43562:SF3">
    <property type="entry name" value="SODIUM ION_PROTON EXCHANGER (EUROFUNG)"/>
    <property type="match status" value="1"/>
</dbReference>
<feature type="transmembrane region" description="Helical" evidence="11">
    <location>
        <begin position="335"/>
        <end position="355"/>
    </location>
</feature>
<accession>A0A370GNS9</accession>
<dbReference type="AlphaFoldDB" id="A0A370GNS9"/>
<evidence type="ECO:0000313" key="14">
    <source>
        <dbReference type="Proteomes" id="UP000255355"/>
    </source>
</evidence>
<evidence type="ECO:0000313" key="13">
    <source>
        <dbReference type="EMBL" id="RDI44936.1"/>
    </source>
</evidence>
<evidence type="ECO:0000256" key="9">
    <source>
        <dbReference type="ARBA" id="ARBA00023136"/>
    </source>
</evidence>
<keyword evidence="4" id="KW-0050">Antiport</keyword>
<comment type="subcellular location">
    <subcellularLocation>
        <location evidence="1">Membrane</location>
        <topology evidence="1">Multi-pass membrane protein</topology>
    </subcellularLocation>
</comment>
<feature type="transmembrane region" description="Helical" evidence="11">
    <location>
        <begin position="305"/>
        <end position="323"/>
    </location>
</feature>
<sequence length="440" mass="45687">MADDTLFRILLALAALLVAAKISALVLGRLRCPPVIGEILGGLLLGPTLLGALAPGLSQWLFPEEGPVHTAIEVTYQLGMLLLMFLAGAEMRTVFTGGNRRVIGAIAITGLAVPFAAGLLATRVIDLSPLQGPAHDPTALSLIIAVAAAVASIPVISRILLDLRILDTAFARTVISIAVLEDIVLNVVIAVAVAMVHAGDSEAFGAVSLFGIESHVGIAVFDLAVTAGCLAAGLLLMRMPAVREHPAVAAVRRISTSVLGPVGRVLILVLIAACVCLFLGITPILGTFAVGLAVGRDRRAAEFEGPIRGFATAFFIPLYFAVVGLKLDLIHHFDVLLTVGFIAVTWVVKGAGSYFGGRIGGARAMESANYAVALNARGGPGIVLATVALDAGIVSEKLFTTLVLAAVLTSLLAGWWLQLALRRGWLPTEEPERAVAHAVS</sequence>
<reference evidence="13 14" key="1">
    <citation type="submission" date="2018-07" db="EMBL/GenBank/DDBJ databases">
        <title>Genomic Encyclopedia of Type Strains, Phase IV (KMG-IV): sequencing the most valuable type-strain genomes for metagenomic binning, comparative biology and taxonomic classification.</title>
        <authorList>
            <person name="Goeker M."/>
        </authorList>
    </citation>
    <scope>NUCLEOTIDE SEQUENCE [LARGE SCALE GENOMIC DNA]</scope>
    <source>
        <strain evidence="13 14">DSM 44952</strain>
    </source>
</reference>
<organism evidence="13 14">
    <name type="scientific">Nocardia mexicana</name>
    <dbReference type="NCBI Taxonomy" id="279262"/>
    <lineage>
        <taxon>Bacteria</taxon>
        <taxon>Bacillati</taxon>
        <taxon>Actinomycetota</taxon>
        <taxon>Actinomycetes</taxon>
        <taxon>Mycobacteriales</taxon>
        <taxon>Nocardiaceae</taxon>
        <taxon>Nocardia</taxon>
    </lineage>
</organism>
<evidence type="ECO:0000259" key="12">
    <source>
        <dbReference type="Pfam" id="PF00999"/>
    </source>
</evidence>
<dbReference type="RefSeq" id="WP_068029440.1">
    <property type="nucleotide sequence ID" value="NZ_QQAZ01000015.1"/>
</dbReference>
<evidence type="ECO:0000256" key="4">
    <source>
        <dbReference type="ARBA" id="ARBA00022449"/>
    </source>
</evidence>
<feature type="transmembrane region" description="Helical" evidence="11">
    <location>
        <begin position="39"/>
        <end position="62"/>
    </location>
</feature>
<feature type="transmembrane region" description="Helical" evidence="11">
    <location>
        <begin position="102"/>
        <end position="120"/>
    </location>
</feature>
<gene>
    <name evidence="13" type="ORF">DFR68_11588</name>
</gene>
<dbReference type="STRING" id="1210089.GCA_001613165_06806"/>
<dbReference type="EMBL" id="QQAZ01000015">
    <property type="protein sequence ID" value="RDI44936.1"/>
    <property type="molecule type" value="Genomic_DNA"/>
</dbReference>
<feature type="domain" description="Cation/H+ exchanger transmembrane" evidence="12">
    <location>
        <begin position="19"/>
        <end position="422"/>
    </location>
</feature>
<keyword evidence="7" id="KW-0915">Sodium</keyword>
<name>A0A370GNS9_9NOCA</name>
<dbReference type="Proteomes" id="UP000255355">
    <property type="component" value="Unassembled WGS sequence"/>
</dbReference>
<dbReference type="Gene3D" id="1.20.1530.20">
    <property type="match status" value="1"/>
</dbReference>
<keyword evidence="6 11" id="KW-1133">Transmembrane helix</keyword>
<keyword evidence="9 11" id="KW-0472">Membrane</keyword>
<evidence type="ECO:0000256" key="1">
    <source>
        <dbReference type="ARBA" id="ARBA00004141"/>
    </source>
</evidence>
<evidence type="ECO:0000256" key="10">
    <source>
        <dbReference type="ARBA" id="ARBA00023201"/>
    </source>
</evidence>
<dbReference type="GO" id="GO:0006814">
    <property type="term" value="P:sodium ion transport"/>
    <property type="evidence" value="ECO:0007669"/>
    <property type="project" value="UniProtKB-KW"/>
</dbReference>
<feature type="transmembrane region" description="Helical" evidence="11">
    <location>
        <begin position="216"/>
        <end position="237"/>
    </location>
</feature>
<feature type="transmembrane region" description="Helical" evidence="11">
    <location>
        <begin position="258"/>
        <end position="285"/>
    </location>
</feature>
<evidence type="ECO:0000256" key="2">
    <source>
        <dbReference type="ARBA" id="ARBA00005551"/>
    </source>
</evidence>
<dbReference type="GO" id="GO:1902600">
    <property type="term" value="P:proton transmembrane transport"/>
    <property type="evidence" value="ECO:0007669"/>
    <property type="project" value="InterPro"/>
</dbReference>
<proteinExistence type="inferred from homology"/>
<comment type="caution">
    <text evidence="13">The sequence shown here is derived from an EMBL/GenBank/DDBJ whole genome shotgun (WGS) entry which is preliminary data.</text>
</comment>
<feature type="transmembrane region" description="Helical" evidence="11">
    <location>
        <begin position="6"/>
        <end position="27"/>
    </location>
</feature>
<dbReference type="InterPro" id="IPR038770">
    <property type="entry name" value="Na+/solute_symporter_sf"/>
</dbReference>
<evidence type="ECO:0000256" key="11">
    <source>
        <dbReference type="SAM" id="Phobius"/>
    </source>
</evidence>
<dbReference type="GO" id="GO:0015297">
    <property type="term" value="F:antiporter activity"/>
    <property type="evidence" value="ECO:0007669"/>
    <property type="project" value="UniProtKB-KW"/>
</dbReference>
<keyword evidence="14" id="KW-1185">Reference proteome</keyword>
<feature type="transmembrane region" description="Helical" evidence="11">
    <location>
        <begin position="140"/>
        <end position="161"/>
    </location>
</feature>
<keyword evidence="10" id="KW-0739">Sodium transport</keyword>
<evidence type="ECO:0000256" key="6">
    <source>
        <dbReference type="ARBA" id="ARBA00022989"/>
    </source>
</evidence>
<dbReference type="InterPro" id="IPR006153">
    <property type="entry name" value="Cation/H_exchanger_TM"/>
</dbReference>
<evidence type="ECO:0000256" key="5">
    <source>
        <dbReference type="ARBA" id="ARBA00022692"/>
    </source>
</evidence>
<dbReference type="PANTHER" id="PTHR43562">
    <property type="entry name" value="NAPA-TYPE SODIUM/HYDROGEN ANTIPORTER"/>
    <property type="match status" value="1"/>
</dbReference>
<protein>
    <submittedName>
        <fullName evidence="13">Transporter (CPA2 family)</fullName>
    </submittedName>
</protein>
<dbReference type="GO" id="GO:0016020">
    <property type="term" value="C:membrane"/>
    <property type="evidence" value="ECO:0007669"/>
    <property type="project" value="UniProtKB-SubCell"/>
</dbReference>
<feature type="transmembrane region" description="Helical" evidence="11">
    <location>
        <begin position="74"/>
        <end position="95"/>
    </location>
</feature>
<evidence type="ECO:0000256" key="7">
    <source>
        <dbReference type="ARBA" id="ARBA00023053"/>
    </source>
</evidence>
<evidence type="ECO:0000256" key="8">
    <source>
        <dbReference type="ARBA" id="ARBA00023065"/>
    </source>
</evidence>
<feature type="transmembrane region" description="Helical" evidence="11">
    <location>
        <begin position="398"/>
        <end position="417"/>
    </location>
</feature>
<dbReference type="OrthoDB" id="9793589at2"/>
<keyword evidence="8" id="KW-0406">Ion transport</keyword>
<feature type="transmembrane region" description="Helical" evidence="11">
    <location>
        <begin position="173"/>
        <end position="196"/>
    </location>
</feature>
<keyword evidence="5 11" id="KW-0812">Transmembrane</keyword>
<dbReference type="Pfam" id="PF00999">
    <property type="entry name" value="Na_H_Exchanger"/>
    <property type="match status" value="1"/>
</dbReference>
<comment type="similarity">
    <text evidence="2">Belongs to the monovalent cation:proton antiporter 2 (CPA2) transporter (TC 2.A.37) family.</text>
</comment>
<keyword evidence="3" id="KW-0813">Transport</keyword>